<dbReference type="GO" id="GO:0000166">
    <property type="term" value="F:nucleotide binding"/>
    <property type="evidence" value="ECO:0007669"/>
    <property type="project" value="InterPro"/>
</dbReference>
<dbReference type="PANTHER" id="PTHR47649">
    <property type="entry name" value="RIBONUCLEASE D"/>
    <property type="match status" value="1"/>
</dbReference>
<accession>A0A4Q9KPX5</accession>
<evidence type="ECO:0000259" key="1">
    <source>
        <dbReference type="PROSITE" id="PS50967"/>
    </source>
</evidence>
<dbReference type="InterPro" id="IPR044876">
    <property type="entry name" value="HRDC_dom_sf"/>
</dbReference>
<reference evidence="2 3" key="1">
    <citation type="submission" date="2019-01" db="EMBL/GenBank/DDBJ databases">
        <title>Lactibacter flavus gen. nov., sp. nov., a novel bacterium of the family Propionibacteriaceae isolated from raw milk and dairy products.</title>
        <authorList>
            <person name="Huptas C."/>
            <person name="Wenning M."/>
            <person name="Breitenwieser F."/>
            <person name="Doll E."/>
            <person name="Von Neubeck M."/>
            <person name="Busse H.-J."/>
            <person name="Scherer S."/>
        </authorList>
    </citation>
    <scope>NUCLEOTIDE SEQUENCE [LARGE SCALE GENOMIC DNA]</scope>
    <source>
        <strain evidence="2 3">DSM 22130</strain>
    </source>
</reference>
<dbReference type="Proteomes" id="UP000291933">
    <property type="component" value="Unassembled WGS sequence"/>
</dbReference>
<dbReference type="Gene3D" id="1.10.150.80">
    <property type="entry name" value="HRDC domain"/>
    <property type="match status" value="2"/>
</dbReference>
<protein>
    <submittedName>
        <fullName evidence="2">Ribonuclease D</fullName>
    </submittedName>
</protein>
<dbReference type="InterPro" id="IPR002121">
    <property type="entry name" value="HRDC_dom"/>
</dbReference>
<dbReference type="PANTHER" id="PTHR47649:SF1">
    <property type="entry name" value="RIBONUCLEASE D"/>
    <property type="match status" value="1"/>
</dbReference>
<dbReference type="OrthoDB" id="144122at2"/>
<keyword evidence="3" id="KW-1185">Reference proteome</keyword>
<dbReference type="SUPFAM" id="SSF47819">
    <property type="entry name" value="HRDC-like"/>
    <property type="match status" value="1"/>
</dbReference>
<dbReference type="InterPro" id="IPR051086">
    <property type="entry name" value="RNase_D-like"/>
</dbReference>
<dbReference type="SMART" id="SM00341">
    <property type="entry name" value="HRDC"/>
    <property type="match status" value="1"/>
</dbReference>
<feature type="domain" description="HRDC" evidence="1">
    <location>
        <begin position="222"/>
        <end position="307"/>
    </location>
</feature>
<dbReference type="GO" id="GO:0008408">
    <property type="term" value="F:3'-5' exonuclease activity"/>
    <property type="evidence" value="ECO:0007669"/>
    <property type="project" value="InterPro"/>
</dbReference>
<dbReference type="GO" id="GO:0006139">
    <property type="term" value="P:nucleobase-containing compound metabolic process"/>
    <property type="evidence" value="ECO:0007669"/>
    <property type="project" value="InterPro"/>
</dbReference>
<dbReference type="Pfam" id="PF00570">
    <property type="entry name" value="HRDC"/>
    <property type="match status" value="1"/>
</dbReference>
<evidence type="ECO:0000313" key="3">
    <source>
        <dbReference type="Proteomes" id="UP000291933"/>
    </source>
</evidence>
<dbReference type="Pfam" id="PF01612">
    <property type="entry name" value="DNA_pol_A_exo1"/>
    <property type="match status" value="1"/>
</dbReference>
<comment type="caution">
    <text evidence="2">The sequence shown here is derived from an EMBL/GenBank/DDBJ whole genome shotgun (WGS) entry which is preliminary data.</text>
</comment>
<dbReference type="InterPro" id="IPR012337">
    <property type="entry name" value="RNaseH-like_sf"/>
</dbReference>
<gene>
    <name evidence="2" type="ORF">ET996_03260</name>
</gene>
<dbReference type="InterPro" id="IPR002562">
    <property type="entry name" value="3'-5'_exonuclease_dom"/>
</dbReference>
<dbReference type="EMBL" id="SDMR01000002">
    <property type="protein sequence ID" value="TBT96090.1"/>
    <property type="molecule type" value="Genomic_DNA"/>
</dbReference>
<dbReference type="PROSITE" id="PS50967">
    <property type="entry name" value="HRDC"/>
    <property type="match status" value="1"/>
</dbReference>
<dbReference type="InterPro" id="IPR010997">
    <property type="entry name" value="HRDC-like_sf"/>
</dbReference>
<dbReference type="Pfam" id="PF18305">
    <property type="entry name" value="DNA_pol_A_exoN"/>
    <property type="match status" value="1"/>
</dbReference>
<organism evidence="2 3">
    <name type="scientific">Propioniciclava tarda</name>
    <dbReference type="NCBI Taxonomy" id="433330"/>
    <lineage>
        <taxon>Bacteria</taxon>
        <taxon>Bacillati</taxon>
        <taxon>Actinomycetota</taxon>
        <taxon>Actinomycetes</taxon>
        <taxon>Propionibacteriales</taxon>
        <taxon>Propionibacteriaceae</taxon>
        <taxon>Propioniciclava</taxon>
    </lineage>
</organism>
<evidence type="ECO:0000313" key="2">
    <source>
        <dbReference type="EMBL" id="TBT96090.1"/>
    </source>
</evidence>
<dbReference type="AlphaFoldDB" id="A0A4Q9KPX5"/>
<dbReference type="InterPro" id="IPR036397">
    <property type="entry name" value="RNaseH_sf"/>
</dbReference>
<dbReference type="InterPro" id="IPR041605">
    <property type="entry name" value="Exo_C"/>
</dbReference>
<dbReference type="GO" id="GO:0003676">
    <property type="term" value="F:nucleic acid binding"/>
    <property type="evidence" value="ECO:0007669"/>
    <property type="project" value="InterPro"/>
</dbReference>
<dbReference type="Gene3D" id="3.30.420.10">
    <property type="entry name" value="Ribonuclease H-like superfamily/Ribonuclease H"/>
    <property type="match status" value="1"/>
</dbReference>
<dbReference type="CDD" id="cd06142">
    <property type="entry name" value="RNaseD_exo"/>
    <property type="match status" value="1"/>
</dbReference>
<dbReference type="SUPFAM" id="SSF53098">
    <property type="entry name" value="Ribonuclease H-like"/>
    <property type="match status" value="1"/>
</dbReference>
<sequence>MSEPADGVPALVDTPAALDAAIARLRAGHGPLAVDTERAQSFRYSAKAYLIQLRRPGAGTVLLDPVALEEGRERADLSELAAALSDVEWIVHAAQQDLPCLAEVDLLPDTLFDTELAGRLLGLPRVSLASLLERAFGKTLAKEHSAADWSKRPLPADWLSYAALDVELLCELRDWAADELRAAGKQEWARQEFEHLARHAGDPVTRREEPWRRTSGIHQLRSARQLAIVRELWETRDSIARRLDRAPGRVLSDLAISEVAARATPERGAVDRSDLRAVKGFSWRIANRYEESFVAALATACALTKDELPAVSVQPDGPPPPRTWAKRHPEAFERWNRIRPATVARAEELSLPVENLISPDAVRRLAWEPPPASEADVDAFLAERLVRPWQREQVVPLLTALLSD</sequence>
<proteinExistence type="predicted"/>
<name>A0A4Q9KPX5_PROTD</name>
<dbReference type="SMART" id="SM00474">
    <property type="entry name" value="35EXOc"/>
    <property type="match status" value="1"/>
</dbReference>